<reference evidence="2 3" key="1">
    <citation type="submission" date="2020-04" db="EMBL/GenBank/DDBJ databases">
        <authorList>
            <person name="De Canck E."/>
        </authorList>
    </citation>
    <scope>NUCLEOTIDE SEQUENCE [LARGE SCALE GENOMIC DNA]</scope>
    <source>
        <strain evidence="2 3">LMG 3458</strain>
    </source>
</reference>
<keyword evidence="1" id="KW-0812">Transmembrane</keyword>
<name>A0A6S7A3I3_9BURK</name>
<dbReference type="EMBL" id="CADIJO010000008">
    <property type="protein sequence ID" value="CAB3703962.1"/>
    <property type="molecule type" value="Genomic_DNA"/>
</dbReference>
<evidence type="ECO:0000313" key="3">
    <source>
        <dbReference type="Proteomes" id="UP000494111"/>
    </source>
</evidence>
<evidence type="ECO:0008006" key="4">
    <source>
        <dbReference type="Google" id="ProtNLM"/>
    </source>
</evidence>
<dbReference type="RefSeq" id="WP_175192109.1">
    <property type="nucleotide sequence ID" value="NZ_CADIJO010000008.1"/>
</dbReference>
<feature type="transmembrane region" description="Helical" evidence="1">
    <location>
        <begin position="128"/>
        <end position="154"/>
    </location>
</feature>
<proteinExistence type="predicted"/>
<feature type="transmembrane region" description="Helical" evidence="1">
    <location>
        <begin position="12"/>
        <end position="36"/>
    </location>
</feature>
<protein>
    <recommendedName>
        <fullName evidence="4">DUF4149 domain-containing protein</fullName>
    </recommendedName>
</protein>
<feature type="transmembrane region" description="Helical" evidence="1">
    <location>
        <begin position="56"/>
        <end position="75"/>
    </location>
</feature>
<evidence type="ECO:0000313" key="2">
    <source>
        <dbReference type="EMBL" id="CAB3703962.1"/>
    </source>
</evidence>
<dbReference type="AlphaFoldDB" id="A0A6S7A3I3"/>
<dbReference type="Proteomes" id="UP000494111">
    <property type="component" value="Unassembled WGS sequence"/>
</dbReference>
<feature type="transmembrane region" description="Helical" evidence="1">
    <location>
        <begin position="87"/>
        <end position="108"/>
    </location>
</feature>
<keyword evidence="1" id="KW-0472">Membrane</keyword>
<keyword evidence="1" id="KW-1133">Transmembrane helix</keyword>
<organism evidence="2 3">
    <name type="scientific">Achromobacter deleyi</name>
    <dbReference type="NCBI Taxonomy" id="1353891"/>
    <lineage>
        <taxon>Bacteria</taxon>
        <taxon>Pseudomonadati</taxon>
        <taxon>Pseudomonadota</taxon>
        <taxon>Betaproteobacteria</taxon>
        <taxon>Burkholderiales</taxon>
        <taxon>Alcaligenaceae</taxon>
        <taxon>Achromobacter</taxon>
    </lineage>
</organism>
<accession>A0A6S7A3I3</accession>
<evidence type="ECO:0000256" key="1">
    <source>
        <dbReference type="SAM" id="Phobius"/>
    </source>
</evidence>
<gene>
    <name evidence="2" type="ORF">LMG3458_02817</name>
</gene>
<sequence length="163" mass="17013">MNPTLIKWITSVVFGLLVGRAAFGVVNPILIVLFGLNHPAGQPYVADAPDVLDRMLITGTIISALITIGVAAALLRIPDNRGRAGWGCVLLGVTLLLTLAASVLTMNPSLQDAATAGAQAANDTKTALFFWTLIFGLPYLGGGLLLTIGGSVLIRKRRAPALQ</sequence>